<dbReference type="GO" id="GO:0005524">
    <property type="term" value="F:ATP binding"/>
    <property type="evidence" value="ECO:0007669"/>
    <property type="project" value="UniProtKB-UniRule"/>
</dbReference>
<dbReference type="InterPro" id="IPR006283">
    <property type="entry name" value="ThiL-like"/>
</dbReference>
<proteinExistence type="inferred from homology"/>
<dbReference type="EC" id="2.7.4.16" evidence="1"/>
<keyword evidence="1" id="KW-0479">Metal-binding</keyword>
<feature type="binding site" evidence="1">
    <location>
        <position position="267"/>
    </location>
    <ligand>
        <name>substrate</name>
    </ligand>
</feature>
<dbReference type="GO" id="GO:0009229">
    <property type="term" value="P:thiamine diphosphate biosynthetic process"/>
    <property type="evidence" value="ECO:0007669"/>
    <property type="project" value="UniProtKB-UniRule"/>
</dbReference>
<feature type="domain" description="PurM-like N-terminal" evidence="2">
    <location>
        <begin position="25"/>
        <end position="136"/>
    </location>
</feature>
<feature type="binding site" evidence="1">
    <location>
        <begin position="119"/>
        <end position="120"/>
    </location>
    <ligand>
        <name>ATP</name>
        <dbReference type="ChEBI" id="CHEBI:30616"/>
    </ligand>
</feature>
<dbReference type="AlphaFoldDB" id="A0A1D8B0U3"/>
<name>A0A1D8B0U3_9ACTO</name>
<feature type="binding site" evidence="1">
    <location>
        <position position="120"/>
    </location>
    <ligand>
        <name>Mg(2+)</name>
        <dbReference type="ChEBI" id="CHEBI:18420"/>
        <label>1</label>
    </ligand>
</feature>
<dbReference type="STRING" id="178339.BH719_01845"/>
<organism evidence="3 4">
    <name type="scientific">Pauljensenia hongkongensis</name>
    <dbReference type="NCBI Taxonomy" id="178339"/>
    <lineage>
        <taxon>Bacteria</taxon>
        <taxon>Bacillati</taxon>
        <taxon>Actinomycetota</taxon>
        <taxon>Actinomycetes</taxon>
        <taxon>Actinomycetales</taxon>
        <taxon>Actinomycetaceae</taxon>
        <taxon>Pauljensenia</taxon>
    </lineage>
</organism>
<dbReference type="SUPFAM" id="SSF56042">
    <property type="entry name" value="PurM C-terminal domain-like"/>
    <property type="match status" value="1"/>
</dbReference>
<evidence type="ECO:0000313" key="3">
    <source>
        <dbReference type="EMBL" id="AOS46767.1"/>
    </source>
</evidence>
<feature type="binding site" evidence="1">
    <location>
        <position position="27"/>
    </location>
    <ligand>
        <name>Mg(2+)</name>
        <dbReference type="ChEBI" id="CHEBI:18420"/>
        <label>3</label>
    </ligand>
</feature>
<dbReference type="Pfam" id="PF00586">
    <property type="entry name" value="AIRS"/>
    <property type="match status" value="1"/>
</dbReference>
<feature type="binding site" evidence="1">
    <location>
        <position position="72"/>
    </location>
    <ligand>
        <name>Mg(2+)</name>
        <dbReference type="ChEBI" id="CHEBI:18420"/>
        <label>2</label>
    </ligand>
</feature>
<keyword evidence="1" id="KW-0808">Transferase</keyword>
<dbReference type="InterPro" id="IPR016188">
    <property type="entry name" value="PurM-like_N"/>
</dbReference>
<feature type="binding site" evidence="1">
    <location>
        <position position="41"/>
    </location>
    <ligand>
        <name>Mg(2+)</name>
        <dbReference type="ChEBI" id="CHEBI:18420"/>
        <label>4</label>
    </ligand>
</feature>
<keyword evidence="1 3" id="KW-0418">Kinase</keyword>
<comment type="catalytic activity">
    <reaction evidence="1">
        <text>thiamine phosphate + ATP = thiamine diphosphate + ADP</text>
        <dbReference type="Rhea" id="RHEA:15913"/>
        <dbReference type="ChEBI" id="CHEBI:30616"/>
        <dbReference type="ChEBI" id="CHEBI:37575"/>
        <dbReference type="ChEBI" id="CHEBI:58937"/>
        <dbReference type="ChEBI" id="CHEBI:456216"/>
        <dbReference type="EC" id="2.7.4.16"/>
    </reaction>
</comment>
<feature type="binding site" evidence="1">
    <location>
        <position position="72"/>
    </location>
    <ligand>
        <name>Mg(2+)</name>
        <dbReference type="ChEBI" id="CHEBI:18420"/>
        <label>4</label>
    </ligand>
</feature>
<gene>
    <name evidence="1" type="primary">thiL</name>
    <name evidence="3" type="ORF">BH719_01845</name>
</gene>
<dbReference type="KEGG" id="phon:BH719_01845"/>
<comment type="caution">
    <text evidence="1">Lacks conserved residue(s) required for the propagation of feature annotation.</text>
</comment>
<dbReference type="Proteomes" id="UP000095214">
    <property type="component" value="Chromosome"/>
</dbReference>
<dbReference type="GO" id="GO:0000287">
    <property type="term" value="F:magnesium ion binding"/>
    <property type="evidence" value="ECO:0007669"/>
    <property type="project" value="UniProtKB-UniRule"/>
</dbReference>
<feature type="binding site" evidence="1">
    <location>
        <position position="43"/>
    </location>
    <ligand>
        <name>Mg(2+)</name>
        <dbReference type="ChEBI" id="CHEBI:18420"/>
        <label>2</label>
    </ligand>
</feature>
<feature type="binding site" evidence="1">
    <location>
        <position position="50"/>
    </location>
    <ligand>
        <name>substrate</name>
    </ligand>
</feature>
<dbReference type="Gene3D" id="3.90.650.10">
    <property type="entry name" value="PurM-like C-terminal domain"/>
    <property type="match status" value="1"/>
</dbReference>
<evidence type="ECO:0000259" key="2">
    <source>
        <dbReference type="Pfam" id="PF00586"/>
    </source>
</evidence>
<dbReference type="InterPro" id="IPR036676">
    <property type="entry name" value="PurM-like_C_sf"/>
</dbReference>
<keyword evidence="1" id="KW-0547">Nucleotide-binding</keyword>
<dbReference type="InterPro" id="IPR036921">
    <property type="entry name" value="PurM-like_N_sf"/>
</dbReference>
<keyword evidence="1" id="KW-0460">Magnesium</keyword>
<dbReference type="OrthoDB" id="9802811at2"/>
<dbReference type="RefSeq" id="WP_009743034.1">
    <property type="nucleotide sequence ID" value="NZ_CP017298.1"/>
</dbReference>
<dbReference type="UniPathway" id="UPA00060">
    <property type="reaction ID" value="UER00142"/>
</dbReference>
<dbReference type="PANTHER" id="PTHR30270">
    <property type="entry name" value="THIAMINE-MONOPHOSPHATE KINASE"/>
    <property type="match status" value="1"/>
</dbReference>
<accession>A0A1D8B0U3</accession>
<protein>
    <recommendedName>
        <fullName evidence="1">Thiamine-monophosphate kinase</fullName>
        <shortName evidence="1">TMP kinase</shortName>
        <shortName evidence="1">Thiamine-phosphate kinase</shortName>
        <ecNumber evidence="1">2.7.4.16</ecNumber>
    </recommendedName>
</protein>
<dbReference type="PIRSF" id="PIRSF005303">
    <property type="entry name" value="Thiam_monoph_kin"/>
    <property type="match status" value="1"/>
</dbReference>
<feature type="binding site" evidence="1">
    <location>
        <position position="313"/>
    </location>
    <ligand>
        <name>substrate</name>
    </ligand>
</feature>
<comment type="function">
    <text evidence="1">Catalyzes the ATP-dependent phosphorylation of thiamine-monophosphate (TMP) to form thiamine-pyrophosphate (TPP), the active form of vitamin B1.</text>
</comment>
<feature type="binding site" evidence="1">
    <location>
        <position position="215"/>
    </location>
    <ligand>
        <name>ATP</name>
        <dbReference type="ChEBI" id="CHEBI:30616"/>
    </ligand>
</feature>
<evidence type="ECO:0000256" key="1">
    <source>
        <dbReference type="HAMAP-Rule" id="MF_02128"/>
    </source>
</evidence>
<feature type="binding site" evidence="1">
    <location>
        <position position="213"/>
    </location>
    <ligand>
        <name>Mg(2+)</name>
        <dbReference type="ChEBI" id="CHEBI:18420"/>
        <label>3</label>
    </ligand>
</feature>
<comment type="similarity">
    <text evidence="1">Belongs to the thiamine-monophosphate kinase family.</text>
</comment>
<keyword evidence="1" id="KW-0784">Thiamine biosynthesis</keyword>
<sequence length="331" mass="33781">MDESQLIRAFRALLPVGGRTLVGIGDDCAQIAAPEGSFLVTTDVIVEDHHFHSWWSTPYQIGARAAAQNLSDIAGIGGRASALVVSVSVSRDADADWLLDVVRGLGDRAREAGAGVVGGDLSGGDRLVLSVTAFGYCQGRPVLRDGARPGDTVGVAGTLGWSYAGLDLLRGGVVRPGREPEALAPFVRTYCAPRPPLEAGPAAASAGASAMMDLSDGLAMDGGRMARASGVVIELDRRALGREAEALVGAAAACGKDPLDWVVGGGEDQGILAAFPPGTALPDGFRAVGAARAPRGGEEPHIQLDGAEVFGPWDHFAGSGADESDQIPGIG</sequence>
<dbReference type="CDD" id="cd02194">
    <property type="entry name" value="ThiL"/>
    <property type="match status" value="1"/>
</dbReference>
<dbReference type="EMBL" id="CP017298">
    <property type="protein sequence ID" value="AOS46767.1"/>
    <property type="molecule type" value="Genomic_DNA"/>
</dbReference>
<feature type="binding site" evidence="1">
    <location>
        <position position="43"/>
    </location>
    <ligand>
        <name>Mg(2+)</name>
        <dbReference type="ChEBI" id="CHEBI:18420"/>
        <label>1</label>
    </ligand>
</feature>
<dbReference type="PANTHER" id="PTHR30270:SF0">
    <property type="entry name" value="THIAMINE-MONOPHOSPHATE KINASE"/>
    <property type="match status" value="1"/>
</dbReference>
<dbReference type="GO" id="GO:0009228">
    <property type="term" value="P:thiamine biosynthetic process"/>
    <property type="evidence" value="ECO:0007669"/>
    <property type="project" value="UniProtKB-KW"/>
</dbReference>
<dbReference type="Gene3D" id="3.30.1330.10">
    <property type="entry name" value="PurM-like, N-terminal domain"/>
    <property type="match status" value="1"/>
</dbReference>
<dbReference type="NCBIfam" id="TIGR01379">
    <property type="entry name" value="thiL"/>
    <property type="match status" value="1"/>
</dbReference>
<dbReference type="GO" id="GO:0009030">
    <property type="term" value="F:thiamine-phosphate kinase activity"/>
    <property type="evidence" value="ECO:0007669"/>
    <property type="project" value="UniProtKB-UniRule"/>
</dbReference>
<feature type="binding site" evidence="1">
    <location>
        <position position="27"/>
    </location>
    <ligand>
        <name>Mg(2+)</name>
        <dbReference type="ChEBI" id="CHEBI:18420"/>
        <label>4</label>
    </ligand>
</feature>
<reference evidence="3 4" key="1">
    <citation type="submission" date="2016-09" db="EMBL/GenBank/DDBJ databases">
        <title>Complete genome sequence of Actinomyces hongkongensis HKU8.</title>
        <authorList>
            <person name="Gao Y.-X."/>
            <person name="Zhou Y.-Y."/>
            <person name="Xie Y."/>
            <person name="Wang M."/>
            <person name="Wang S.-J."/>
            <person name="Shen S.-G."/>
        </authorList>
    </citation>
    <scope>NUCLEOTIDE SEQUENCE [LARGE SCALE GENOMIC DNA]</scope>
    <source>
        <strain evidence="3 4">HKU8</strain>
    </source>
</reference>
<dbReference type="HAMAP" id="MF_02128">
    <property type="entry name" value="TMP_kinase"/>
    <property type="match status" value="1"/>
</dbReference>
<keyword evidence="4" id="KW-1185">Reference proteome</keyword>
<feature type="binding site" evidence="1">
    <location>
        <position position="144"/>
    </location>
    <ligand>
        <name>ATP</name>
        <dbReference type="ChEBI" id="CHEBI:30616"/>
    </ligand>
</feature>
<comment type="pathway">
    <text evidence="1">Cofactor biosynthesis; thiamine diphosphate biosynthesis; thiamine diphosphate from thiamine phosphate: step 1/1.</text>
</comment>
<evidence type="ECO:0000313" key="4">
    <source>
        <dbReference type="Proteomes" id="UP000095214"/>
    </source>
</evidence>
<feature type="binding site" evidence="1">
    <location>
        <position position="72"/>
    </location>
    <ligand>
        <name>Mg(2+)</name>
        <dbReference type="ChEBI" id="CHEBI:18420"/>
        <label>3</label>
    </ligand>
</feature>
<feature type="binding site" evidence="1">
    <location>
        <position position="42"/>
    </location>
    <ligand>
        <name>Mg(2+)</name>
        <dbReference type="ChEBI" id="CHEBI:18420"/>
        <label>1</label>
    </ligand>
</feature>
<comment type="miscellaneous">
    <text evidence="1">Reaction mechanism of ThiL seems to utilize a direct, inline transfer of the gamma-phosphate of ATP to TMP rather than a phosphorylated enzyme intermediate.</text>
</comment>
<dbReference type="SUPFAM" id="SSF55326">
    <property type="entry name" value="PurM N-terminal domain-like"/>
    <property type="match status" value="1"/>
</dbReference>
<keyword evidence="1" id="KW-0067">ATP-binding</keyword>
<feature type="binding site" evidence="1">
    <location>
        <position position="216"/>
    </location>
    <ligand>
        <name>Mg(2+)</name>
        <dbReference type="ChEBI" id="CHEBI:18420"/>
        <label>5</label>
    </ligand>
</feature>